<feature type="coiled-coil region" evidence="1">
    <location>
        <begin position="212"/>
        <end position="239"/>
    </location>
</feature>
<dbReference type="AlphaFoldDB" id="A0AAW3ZLK9"/>
<dbReference type="PANTHER" id="PTHR30469:SF15">
    <property type="entry name" value="HLYD FAMILY OF SECRETION PROTEINS"/>
    <property type="match status" value="1"/>
</dbReference>
<evidence type="ECO:0000259" key="3">
    <source>
        <dbReference type="Pfam" id="PF25967"/>
    </source>
</evidence>
<evidence type="ECO:0000256" key="2">
    <source>
        <dbReference type="SAM" id="Phobius"/>
    </source>
</evidence>
<keyword evidence="1" id="KW-0175">Coiled coil</keyword>
<reference evidence="4 5" key="1">
    <citation type="submission" date="2020-09" db="EMBL/GenBank/DDBJ databases">
        <title>Pseudoxanthomonas sp. CAU 1598 isolated from sand of Yaerae Beach.</title>
        <authorList>
            <person name="Kim W."/>
        </authorList>
    </citation>
    <scope>NUCLEOTIDE SEQUENCE [LARGE SCALE GENOMIC DNA]</scope>
    <source>
        <strain evidence="4 5">CAU 1598</strain>
    </source>
</reference>
<dbReference type="InterPro" id="IPR058627">
    <property type="entry name" value="MdtA-like_C"/>
</dbReference>
<name>A0AAW3ZLK9_9GAMM</name>
<dbReference type="Gene3D" id="2.40.420.20">
    <property type="match status" value="1"/>
</dbReference>
<evidence type="ECO:0000313" key="5">
    <source>
        <dbReference type="Proteomes" id="UP000613768"/>
    </source>
</evidence>
<organism evidence="4 5">
    <name type="scientific">Pseudomarimonas arenosa</name>
    <dbReference type="NCBI Taxonomy" id="2774145"/>
    <lineage>
        <taxon>Bacteria</taxon>
        <taxon>Pseudomonadati</taxon>
        <taxon>Pseudomonadota</taxon>
        <taxon>Gammaproteobacteria</taxon>
        <taxon>Lysobacterales</taxon>
        <taxon>Lysobacteraceae</taxon>
        <taxon>Pseudomarimonas</taxon>
    </lineage>
</organism>
<protein>
    <submittedName>
        <fullName evidence="4">HlyD family efflux transporter periplasmic adaptor subunit</fullName>
    </submittedName>
</protein>
<dbReference type="GO" id="GO:1990281">
    <property type="term" value="C:efflux pump complex"/>
    <property type="evidence" value="ECO:0007669"/>
    <property type="project" value="TreeGrafter"/>
</dbReference>
<dbReference type="Gene3D" id="2.40.50.100">
    <property type="match status" value="1"/>
</dbReference>
<evidence type="ECO:0000313" key="4">
    <source>
        <dbReference type="EMBL" id="MBD8525201.1"/>
    </source>
</evidence>
<comment type="caution">
    <text evidence="4">The sequence shown here is derived from an EMBL/GenBank/DDBJ whole genome shotgun (WGS) entry which is preliminary data.</text>
</comment>
<sequence>MIRDTSSQDRVMQSAPTRSPRWTWIAILVLIVLAVLSVRSWLSSAGAVNSERLRLGTVSRGDLVRDVLANGQVVAANSPTLYAGYSGTVALKVQAGQKVGRGAVLAEIDSPSLNNEFEREQSSLEQLEVEYNRGKILAEKQKLLARRTADERVLALQAAKREAERSQRAYQRGALSEVDYLRYQDAVQSAEILAAHAETDAKLEARSADFELKTKQQNLERQRLMVADLARRVDELKVRAPADAVVGSLAIVDRTVVAAGAPLLTLVDLSELAVDVSVPESYADDLAPGLMAEMQINGQTYRGEVAAISPEVINNQVLARLRFVDAMPAGLRQNQRVTSRLLFETRQNVLLLPRGPSLDAAGGRFAYRLDGELAERVRIELGATSVNSVEVVSGLQIGDRVVISGADLFADAERVTVTE</sequence>
<keyword evidence="5" id="KW-1185">Reference proteome</keyword>
<dbReference type="Proteomes" id="UP000613768">
    <property type="component" value="Unassembled WGS sequence"/>
</dbReference>
<dbReference type="Gene3D" id="1.10.287.470">
    <property type="entry name" value="Helix hairpin bin"/>
    <property type="match status" value="1"/>
</dbReference>
<proteinExistence type="predicted"/>
<dbReference type="GO" id="GO:0015562">
    <property type="term" value="F:efflux transmembrane transporter activity"/>
    <property type="evidence" value="ECO:0007669"/>
    <property type="project" value="TreeGrafter"/>
</dbReference>
<evidence type="ECO:0000256" key="1">
    <source>
        <dbReference type="SAM" id="Coils"/>
    </source>
</evidence>
<dbReference type="Gene3D" id="2.40.30.170">
    <property type="match status" value="1"/>
</dbReference>
<keyword evidence="2" id="KW-0472">Membrane</keyword>
<dbReference type="PANTHER" id="PTHR30469">
    <property type="entry name" value="MULTIDRUG RESISTANCE PROTEIN MDTA"/>
    <property type="match status" value="1"/>
</dbReference>
<dbReference type="EMBL" id="JACYTR010000007">
    <property type="protein sequence ID" value="MBD8525201.1"/>
    <property type="molecule type" value="Genomic_DNA"/>
</dbReference>
<keyword evidence="2" id="KW-0812">Transmembrane</keyword>
<dbReference type="Pfam" id="PF25967">
    <property type="entry name" value="RND-MFP_C"/>
    <property type="match status" value="1"/>
</dbReference>
<keyword evidence="2" id="KW-1133">Transmembrane helix</keyword>
<feature type="domain" description="Multidrug resistance protein MdtA-like C-terminal permuted SH3" evidence="3">
    <location>
        <begin position="362"/>
        <end position="407"/>
    </location>
</feature>
<feature type="transmembrane region" description="Helical" evidence="2">
    <location>
        <begin position="21"/>
        <end position="42"/>
    </location>
</feature>
<accession>A0AAW3ZLK9</accession>
<gene>
    <name evidence="4" type="ORF">IFO71_05540</name>
</gene>